<dbReference type="InterPro" id="IPR018247">
    <property type="entry name" value="EF_Hand_1_Ca_BS"/>
</dbReference>
<name>A0AA96WBD8_9CYAN</name>
<sequence>MSISKKDNTLKGARNVGILSGNKRINGLVSQKDKVDFVRFSLSGGSDFGLTLGRIRGRSSARITLRNSQGSVLQSFKSGPQARTFNGKLAEGTYFIGIQRLRGTVNYKLTASATTAESGELLSTARDIGVLTGTYINQDLVGGTNTGDLYKFTLTDIANLQARVDSSVAGTKVELIRDGNNNGLIDNGEILASGSDFSAPYLASLTEDLPSGTYFARVAPLSSSTSTPYQLSLVATPFGGSPLPEPGNTLPVARDLGSLSGTVSAKEYVGKLDSTDLYRFTLNDISNLQISVSGTSANTQIRLIRDINGNGLIDNGEVLASDTNFSSNFLSRVTQDLPAGAYFVSVEPRSASSSTLYTLNLVATPFGGTLSSDPGNTLPTAFDLGVFSGTFSAKEHVGLLDSVDFYRFTVANPANLQVRVTGSSANTRIQLIRDTNSNGLIDNGEILVSDTNFNSTFLSQITRDLQAGTYLIGVSPRSSSVPTNYSLSLTV</sequence>
<dbReference type="RefSeq" id="WP_316433450.1">
    <property type="nucleotide sequence ID" value="NZ_CP053586.1"/>
</dbReference>
<dbReference type="SUPFAM" id="SSF89260">
    <property type="entry name" value="Collagen-binding domain"/>
    <property type="match status" value="3"/>
</dbReference>
<dbReference type="PROSITE" id="PS00018">
    <property type="entry name" value="EF_HAND_1"/>
    <property type="match status" value="2"/>
</dbReference>
<evidence type="ECO:0000313" key="2">
    <source>
        <dbReference type="EMBL" id="WNZ22073.1"/>
    </source>
</evidence>
<proteinExistence type="predicted"/>
<reference evidence="2" key="1">
    <citation type="submission" date="2020-05" db="EMBL/GenBank/DDBJ databases">
        <authorList>
            <person name="Zhu T."/>
            <person name="Keshari N."/>
            <person name="Lu X."/>
        </authorList>
    </citation>
    <scope>NUCLEOTIDE SEQUENCE</scope>
    <source>
        <strain evidence="2">NK1-12</strain>
    </source>
</reference>
<organism evidence="2">
    <name type="scientific">Leptolyngbya sp. NK1-12</name>
    <dbReference type="NCBI Taxonomy" id="2547451"/>
    <lineage>
        <taxon>Bacteria</taxon>
        <taxon>Bacillati</taxon>
        <taxon>Cyanobacteriota</taxon>
        <taxon>Cyanophyceae</taxon>
        <taxon>Leptolyngbyales</taxon>
        <taxon>Leptolyngbyaceae</taxon>
        <taxon>Leptolyngbya group</taxon>
        <taxon>Leptolyngbya</taxon>
    </lineage>
</organism>
<dbReference type="EMBL" id="CP053586">
    <property type="protein sequence ID" value="WNZ22073.1"/>
    <property type="molecule type" value="Genomic_DNA"/>
</dbReference>
<accession>A0AA96WBD8</accession>
<dbReference type="InterPro" id="IPR007280">
    <property type="entry name" value="Peptidase_C_arc/bac"/>
</dbReference>
<evidence type="ECO:0000259" key="1">
    <source>
        <dbReference type="Pfam" id="PF04151"/>
    </source>
</evidence>
<feature type="domain" description="Peptidase C-terminal archaeal/bacterial" evidence="1">
    <location>
        <begin position="403"/>
        <end position="475"/>
    </location>
</feature>
<gene>
    <name evidence="2" type="ORF">HJG54_03770</name>
</gene>
<dbReference type="Gene3D" id="2.60.120.380">
    <property type="match status" value="4"/>
</dbReference>
<protein>
    <recommendedName>
        <fullName evidence="1">Peptidase C-terminal archaeal/bacterial domain-containing protein</fullName>
    </recommendedName>
</protein>
<dbReference type="AlphaFoldDB" id="A0AA96WBD8"/>
<dbReference type="Pfam" id="PF04151">
    <property type="entry name" value="PPC"/>
    <property type="match status" value="1"/>
</dbReference>